<evidence type="ECO:0000313" key="2">
    <source>
        <dbReference type="EMBL" id="PIR45465.1"/>
    </source>
</evidence>
<proteinExistence type="inferred from homology"/>
<name>A0A2H0RI54_9BACT</name>
<dbReference type="SMART" id="SM01152">
    <property type="entry name" value="DUF167"/>
    <property type="match status" value="1"/>
</dbReference>
<dbReference type="Proteomes" id="UP000230906">
    <property type="component" value="Unassembled WGS sequence"/>
</dbReference>
<comment type="similarity">
    <text evidence="1">Belongs to the UPF0235 family.</text>
</comment>
<feature type="non-terminal residue" evidence="2">
    <location>
        <position position="1"/>
    </location>
</feature>
<dbReference type="AlphaFoldDB" id="A0A2H0RI54"/>
<dbReference type="EMBL" id="PCYJ01000019">
    <property type="protein sequence ID" value="PIR45465.1"/>
    <property type="molecule type" value="Genomic_DNA"/>
</dbReference>
<dbReference type="InterPro" id="IPR003746">
    <property type="entry name" value="DUF167"/>
</dbReference>
<comment type="caution">
    <text evidence="2">The sequence shown here is derived from an EMBL/GenBank/DDBJ whole genome shotgun (WGS) entry which is preliminary data.</text>
</comment>
<sequence>KMSRFIKIKVTTGSKKEGVEELGENSYAVNVKVKAERNQANIRALELLNNHLKLPPRSIRLISGHHHPHKLAEIL</sequence>
<gene>
    <name evidence="2" type="ORF">COV09_01200</name>
</gene>
<protein>
    <recommendedName>
        <fullName evidence="4">YggU family protein</fullName>
    </recommendedName>
</protein>
<evidence type="ECO:0008006" key="4">
    <source>
        <dbReference type="Google" id="ProtNLM"/>
    </source>
</evidence>
<dbReference type="Gene3D" id="3.30.1200.10">
    <property type="entry name" value="YggU-like"/>
    <property type="match status" value="1"/>
</dbReference>
<dbReference type="InterPro" id="IPR036591">
    <property type="entry name" value="YggU-like_sf"/>
</dbReference>
<accession>A0A2H0RI54</accession>
<evidence type="ECO:0000313" key="3">
    <source>
        <dbReference type="Proteomes" id="UP000230906"/>
    </source>
</evidence>
<evidence type="ECO:0000256" key="1">
    <source>
        <dbReference type="ARBA" id="ARBA00010364"/>
    </source>
</evidence>
<dbReference type="SUPFAM" id="SSF69786">
    <property type="entry name" value="YggU-like"/>
    <property type="match status" value="1"/>
</dbReference>
<dbReference type="Pfam" id="PF02594">
    <property type="entry name" value="DUF167"/>
    <property type="match status" value="1"/>
</dbReference>
<reference evidence="2 3" key="1">
    <citation type="submission" date="2017-09" db="EMBL/GenBank/DDBJ databases">
        <title>Depth-based differentiation of microbial function through sediment-hosted aquifers and enrichment of novel symbionts in the deep terrestrial subsurface.</title>
        <authorList>
            <person name="Probst A.J."/>
            <person name="Ladd B."/>
            <person name="Jarett J.K."/>
            <person name="Geller-Mcgrath D.E."/>
            <person name="Sieber C.M."/>
            <person name="Emerson J.B."/>
            <person name="Anantharaman K."/>
            <person name="Thomas B.C."/>
            <person name="Malmstrom R."/>
            <person name="Stieglmeier M."/>
            <person name="Klingl A."/>
            <person name="Woyke T."/>
            <person name="Ryan C.M."/>
            <person name="Banfield J.F."/>
        </authorList>
    </citation>
    <scope>NUCLEOTIDE SEQUENCE [LARGE SCALE GENOMIC DNA]</scope>
    <source>
        <strain evidence="2">CG10_big_fil_rev_8_21_14_0_10_50_13</strain>
    </source>
</reference>
<organism evidence="2 3">
    <name type="scientific">Candidatus Vogelbacteria bacterium CG10_big_fil_rev_8_21_14_0_10_50_13</name>
    <dbReference type="NCBI Taxonomy" id="1975044"/>
    <lineage>
        <taxon>Bacteria</taxon>
        <taxon>Candidatus Vogeliibacteriota</taxon>
    </lineage>
</organism>
<dbReference type="NCBIfam" id="TIGR00251">
    <property type="entry name" value="DUF167 family protein"/>
    <property type="match status" value="1"/>
</dbReference>